<evidence type="ECO:0000313" key="2">
    <source>
        <dbReference type="Proteomes" id="UP000030170"/>
    </source>
</evidence>
<name>A0A098TH02_9CYAN</name>
<reference evidence="1 2" key="1">
    <citation type="journal article" date="2014" name="Mol. Ecol.">
        <title>Evolution of Synechococcus.</title>
        <authorList>
            <person name="Dvorak P."/>
            <person name="Casamatta D."/>
            <person name="Hasler P."/>
            <person name="Poulickova A."/>
            <person name="Ondrej V."/>
            <person name="Sanges R."/>
        </authorList>
    </citation>
    <scope>NUCLEOTIDE SEQUENCE [LARGE SCALE GENOMIC DNA]</scope>
    <source>
        <strain evidence="1 2">CAUP A 1101</strain>
    </source>
</reference>
<protein>
    <submittedName>
        <fullName evidence="1">Uncharacterized protein</fullName>
    </submittedName>
</protein>
<sequence>MNQAGAGNEPGVFGICNGNPNLAGKLTTHGFMGTCWFHVNQFSIGKFVAGIIALLGNELINSEGLRGGVGHGTGFK</sequence>
<evidence type="ECO:0000313" key="1">
    <source>
        <dbReference type="EMBL" id="KGF71369.1"/>
    </source>
</evidence>
<gene>
    <name evidence="1" type="ORF">DO97_21615</name>
</gene>
<proteinExistence type="predicted"/>
<dbReference type="EMBL" id="JJML01000089">
    <property type="protein sequence ID" value="KGF71369.1"/>
    <property type="molecule type" value="Genomic_DNA"/>
</dbReference>
<keyword evidence="2" id="KW-1185">Reference proteome</keyword>
<accession>A0A098TH02</accession>
<organism evidence="1 2">
    <name type="scientific">Neosynechococcus sphagnicola sy1</name>
    <dbReference type="NCBI Taxonomy" id="1497020"/>
    <lineage>
        <taxon>Bacteria</taxon>
        <taxon>Bacillati</taxon>
        <taxon>Cyanobacteriota</taxon>
        <taxon>Cyanophyceae</taxon>
        <taxon>Neosynechococcales</taxon>
        <taxon>Neosynechococcaceae</taxon>
        <taxon>Neosynechococcus</taxon>
    </lineage>
</organism>
<dbReference type="AlphaFoldDB" id="A0A098TH02"/>
<dbReference type="Proteomes" id="UP000030170">
    <property type="component" value="Unassembled WGS sequence"/>
</dbReference>
<comment type="caution">
    <text evidence="1">The sequence shown here is derived from an EMBL/GenBank/DDBJ whole genome shotgun (WGS) entry which is preliminary data.</text>
</comment>